<evidence type="ECO:0000313" key="5">
    <source>
        <dbReference type="Proteomes" id="UP000764110"/>
    </source>
</evidence>
<evidence type="ECO:0008006" key="6">
    <source>
        <dbReference type="Google" id="ProtNLM"/>
    </source>
</evidence>
<dbReference type="Gene3D" id="3.40.50.300">
    <property type="entry name" value="P-loop containing nucleotide triphosphate hydrolases"/>
    <property type="match status" value="1"/>
</dbReference>
<keyword evidence="3" id="KW-1133">Transmembrane helix</keyword>
<evidence type="ECO:0000256" key="1">
    <source>
        <dbReference type="SAM" id="Coils"/>
    </source>
</evidence>
<keyword evidence="3" id="KW-0812">Transmembrane</keyword>
<keyword evidence="3" id="KW-0472">Membrane</keyword>
<proteinExistence type="predicted"/>
<organism evidence="4 5">
    <name type="scientific">Metarhizium humberi</name>
    <dbReference type="NCBI Taxonomy" id="2596975"/>
    <lineage>
        <taxon>Eukaryota</taxon>
        <taxon>Fungi</taxon>
        <taxon>Dikarya</taxon>
        <taxon>Ascomycota</taxon>
        <taxon>Pezizomycotina</taxon>
        <taxon>Sordariomycetes</taxon>
        <taxon>Hypocreomycetidae</taxon>
        <taxon>Hypocreales</taxon>
        <taxon>Clavicipitaceae</taxon>
        <taxon>Metarhizium</taxon>
    </lineage>
</organism>
<dbReference type="PANTHER" id="PTHR46082">
    <property type="entry name" value="ATP/GTP-BINDING PROTEIN-RELATED"/>
    <property type="match status" value="1"/>
</dbReference>
<dbReference type="EMBL" id="JACEFI010000022">
    <property type="protein sequence ID" value="KAH0593328.1"/>
    <property type="molecule type" value="Genomic_DNA"/>
</dbReference>
<dbReference type="SUPFAM" id="SSF52540">
    <property type="entry name" value="P-loop containing nucleoside triphosphate hydrolases"/>
    <property type="match status" value="1"/>
</dbReference>
<keyword evidence="1" id="KW-0175">Coiled coil</keyword>
<dbReference type="Gene3D" id="1.25.40.10">
    <property type="entry name" value="Tetratricopeptide repeat domain"/>
    <property type="match status" value="2"/>
</dbReference>
<evidence type="ECO:0000256" key="3">
    <source>
        <dbReference type="SAM" id="Phobius"/>
    </source>
</evidence>
<dbReference type="SUPFAM" id="SSF48452">
    <property type="entry name" value="TPR-like"/>
    <property type="match status" value="2"/>
</dbReference>
<dbReference type="Proteomes" id="UP000764110">
    <property type="component" value="Unassembled WGS sequence"/>
</dbReference>
<gene>
    <name evidence="4" type="ORF">MHUMG1_09050</name>
</gene>
<dbReference type="InterPro" id="IPR027417">
    <property type="entry name" value="P-loop_NTPase"/>
</dbReference>
<sequence length="1238" mass="138361">MVEPGRWRRLETADKASTPKTRPSKAVRAGPDDQLDPAIYTIAWIAPLEIEAISALHLLDNSHHGRFSLSRGDDYVFHAGDVCGHNVVIATLPAGQEYGTGSAAALAAQVKRFFPNLWFGLLVGVAAGLPLLFGPERRDIRLGDVLVALPEGDSAGLFAYDLGKECAAKGFQPLRSGHVLAVTETVVRSAIGSIKIHAPNDAAVFLPFYHDIKHREHASGNFMDPGQDNDVFYDMNEHGVHSVIAREPRPKSRRTRVWYGPIASGEKLMKNAVKRNELRDRYKVIGIEMEAAGTMNRIPVGVIRGVCDYGDERKNKEWQPYAAAMAGAYAKAVLAQIGPKILQSAAVSESSQGSSTIIRDLPQPSTKSDGYSDEPCRNEYFETPQSVTSLFTGREDLLDDLSRTFIQSGSPRAEAQRRFVIYGLGGAGKTQFCCKFAEENRDRFWGIFWIDASSEERVEDSFKHIAALALLPRNANAALHWLSKADKKWLLIIDNANDSRIPLENYFPKGRCGHILIATRNPALKIHGNTGPEFYNVSVMGFKEAKSLLLRSSGVPAPWARDSEDDAMTVTKALGLLALAIVQAGAAIRSGLCKMKDYLKFYQRSFDRLRPTNRSKGPSKNEMDAYATWELNYEQLEKKNTEASEDAIQLLQVFAFFHRENLSPEIFSKALQNFKLEVDQQQKESGTECKATTWKQWFREMSVLVVAFLKKNRGPPPIPRLLRDGRQSGRLEECEDRILYALRELTDLSLIERNSHNDTYVMHPIIHIYARERPRMKLVDQVLWADVAGIVLASSILLPPLGVGEEVEKYHISLLAHIEQVELCRDDLRDRVSKKEPSWTSWLTTASTVNIDLLRMKAKFAFIYATCAKWDKARLLLEEVKMICDSVLGAHDPRSRRATLFLSDVLVYMDRSIEAANLQQALLKTCSGFLGKDHPDTLRVMSKLGGTLWQQGQYTAALDLQRTAVAGMKVQLTAEHPDTLEAIDNLGRTVSKFWTRDNIEESRQLHTEAIEGMTKIHGAEHAKTLTAKENLCRILVLLGGDYFNVADGLMNHVLQTRKTKLGKEHPQTLLAMANYSIVKCGIGDFDAAEKLISVGLPIAERNLGENHIGALFGRQILACILMQQDRLTEAEEMLRQVTEKQKSMESRRGNYHPDRLGALIDLARCCYLQGKIAESIRTCEEALQGFTSISIQEHPLASLLNAAREQMLRQEGRANDNAQDAPQANVIFPAIFFKFPED</sequence>
<dbReference type="Pfam" id="PF13432">
    <property type="entry name" value="TPR_16"/>
    <property type="match status" value="1"/>
</dbReference>
<reference evidence="4 5" key="1">
    <citation type="submission" date="2020-07" db="EMBL/GenBank/DDBJ databases">
        <title>Metarhizium humberi genome.</title>
        <authorList>
            <person name="Lysoe E."/>
        </authorList>
    </citation>
    <scope>NUCLEOTIDE SEQUENCE [LARGE SCALE GENOMIC DNA]</scope>
    <source>
        <strain evidence="4 5">ESALQ1638</strain>
    </source>
</reference>
<feature type="transmembrane region" description="Helical" evidence="3">
    <location>
        <begin position="113"/>
        <end position="133"/>
    </location>
</feature>
<keyword evidence="5" id="KW-1185">Reference proteome</keyword>
<feature type="coiled-coil region" evidence="1">
    <location>
        <begin position="1120"/>
        <end position="1147"/>
    </location>
</feature>
<comment type="caution">
    <text evidence="4">The sequence shown here is derived from an EMBL/GenBank/DDBJ whole genome shotgun (WGS) entry which is preliminary data.</text>
</comment>
<feature type="region of interest" description="Disordered" evidence="2">
    <location>
        <begin position="1"/>
        <end position="30"/>
    </location>
</feature>
<feature type="compositionally biased region" description="Basic and acidic residues" evidence="2">
    <location>
        <begin position="1"/>
        <end position="14"/>
    </location>
</feature>
<dbReference type="InterPro" id="IPR053137">
    <property type="entry name" value="NLR-like"/>
</dbReference>
<protein>
    <recommendedName>
        <fullName evidence="6">Tetratricopeptide repeat domain-containing protein</fullName>
    </recommendedName>
</protein>
<feature type="coiled-coil region" evidence="1">
    <location>
        <begin position="619"/>
        <end position="653"/>
    </location>
</feature>
<dbReference type="Gene3D" id="3.40.50.1580">
    <property type="entry name" value="Nucleoside phosphorylase domain"/>
    <property type="match status" value="1"/>
</dbReference>
<evidence type="ECO:0000313" key="4">
    <source>
        <dbReference type="EMBL" id="KAH0593328.1"/>
    </source>
</evidence>
<dbReference type="InterPro" id="IPR035994">
    <property type="entry name" value="Nucleoside_phosphorylase_sf"/>
</dbReference>
<name>A0A9P8S4L5_9HYPO</name>
<dbReference type="GO" id="GO:0003824">
    <property type="term" value="F:catalytic activity"/>
    <property type="evidence" value="ECO:0007669"/>
    <property type="project" value="InterPro"/>
</dbReference>
<feature type="region of interest" description="Disordered" evidence="2">
    <location>
        <begin position="353"/>
        <end position="378"/>
    </location>
</feature>
<evidence type="ECO:0000256" key="2">
    <source>
        <dbReference type="SAM" id="MobiDB-lite"/>
    </source>
</evidence>
<dbReference type="GO" id="GO:0009116">
    <property type="term" value="P:nucleoside metabolic process"/>
    <property type="evidence" value="ECO:0007669"/>
    <property type="project" value="InterPro"/>
</dbReference>
<dbReference type="SUPFAM" id="SSF53167">
    <property type="entry name" value="Purine and uridine phosphorylases"/>
    <property type="match status" value="1"/>
</dbReference>
<dbReference type="PANTHER" id="PTHR46082:SF11">
    <property type="entry name" value="AAA+ ATPASE DOMAIN-CONTAINING PROTEIN-RELATED"/>
    <property type="match status" value="1"/>
</dbReference>
<accession>A0A9P8S4L5</accession>
<dbReference type="InterPro" id="IPR011990">
    <property type="entry name" value="TPR-like_helical_dom_sf"/>
</dbReference>
<dbReference type="Pfam" id="PF13424">
    <property type="entry name" value="TPR_12"/>
    <property type="match status" value="1"/>
</dbReference>
<dbReference type="AlphaFoldDB" id="A0A9P8S4L5"/>